<dbReference type="PANTHER" id="PTHR31252:SF11">
    <property type="entry name" value="DUF4419 DOMAIN-CONTAINING PROTEIN"/>
    <property type="match status" value="1"/>
</dbReference>
<accession>A0A439CVN1</accession>
<protein>
    <recommendedName>
        <fullName evidence="4">DUF4419 domain-containing protein</fullName>
    </recommendedName>
</protein>
<reference evidence="2 3" key="1">
    <citation type="submission" date="2018-12" db="EMBL/GenBank/DDBJ databases">
        <title>Draft genome sequence of Xylaria grammica IHI A82.</title>
        <authorList>
            <person name="Buettner E."/>
            <person name="Kellner H."/>
        </authorList>
    </citation>
    <scope>NUCLEOTIDE SEQUENCE [LARGE SCALE GENOMIC DNA]</scope>
    <source>
        <strain evidence="2 3">IHI A82</strain>
    </source>
</reference>
<gene>
    <name evidence="2" type="ORF">EKO27_g8991</name>
</gene>
<dbReference type="Pfam" id="PF14388">
    <property type="entry name" value="DUF4419"/>
    <property type="match status" value="1"/>
</dbReference>
<dbReference type="Proteomes" id="UP000286045">
    <property type="component" value="Unassembled WGS sequence"/>
</dbReference>
<keyword evidence="3" id="KW-1185">Reference proteome</keyword>
<dbReference type="InterPro" id="IPR025533">
    <property type="entry name" value="DUF4419"/>
</dbReference>
<comment type="caution">
    <text evidence="2">The sequence shown here is derived from an EMBL/GenBank/DDBJ whole genome shotgun (WGS) entry which is preliminary data.</text>
</comment>
<proteinExistence type="predicted"/>
<name>A0A439CVN1_9PEZI</name>
<evidence type="ECO:0008006" key="4">
    <source>
        <dbReference type="Google" id="ProtNLM"/>
    </source>
</evidence>
<feature type="region of interest" description="Disordered" evidence="1">
    <location>
        <begin position="409"/>
        <end position="429"/>
    </location>
</feature>
<evidence type="ECO:0000313" key="3">
    <source>
        <dbReference type="Proteomes" id="UP000286045"/>
    </source>
</evidence>
<sequence>MPVTIRSAAHPARAWGNTAPASSPAQLLQHSCPMEYRQCSEIIQSSFDGIAGGNIFPSSNGFVRAAYAAYSQHHHLTIRPDDVWFAILTQLSFHINAHAEELRSFFVAHQGQKEVEVVDVGTIDFADFGKLAVWMTREMDKYIVDPGLREWIMPDFSTTEQKDTVTAAILMMGSMQKYFSYRMSLTCGIPSVTLLGKREDWVKIRRRLEFLPRLGDEPSQFALLLGSVLDYFVRSFDEPTSPAVTSFWSRIADQNSGSGPYYLSGWITAFCFWSADGKCLYQLPQGPVVTHTFGARNPGCDLDGVLFHRVNTEDIPDAFVSVPVTVNDNGKVYKTKMVAGLVGIEVSSSGEFLDTRTGCYGSRVVSFYPGQEPVPETVGPEAGGTTGLDSIRPFSGWWMYEVLDEGDSGQAKRRAARKSQKPQQGGDNAVEKLHPLLERGPEATTGTWGLPGFLRGW</sequence>
<dbReference type="EMBL" id="RYZI01000367">
    <property type="protein sequence ID" value="RWA06111.1"/>
    <property type="molecule type" value="Genomic_DNA"/>
</dbReference>
<evidence type="ECO:0000256" key="1">
    <source>
        <dbReference type="SAM" id="MobiDB-lite"/>
    </source>
</evidence>
<organism evidence="2 3">
    <name type="scientific">Xylaria grammica</name>
    <dbReference type="NCBI Taxonomy" id="363999"/>
    <lineage>
        <taxon>Eukaryota</taxon>
        <taxon>Fungi</taxon>
        <taxon>Dikarya</taxon>
        <taxon>Ascomycota</taxon>
        <taxon>Pezizomycotina</taxon>
        <taxon>Sordariomycetes</taxon>
        <taxon>Xylariomycetidae</taxon>
        <taxon>Xylariales</taxon>
        <taxon>Xylariaceae</taxon>
        <taxon>Xylaria</taxon>
    </lineage>
</organism>
<evidence type="ECO:0000313" key="2">
    <source>
        <dbReference type="EMBL" id="RWA06111.1"/>
    </source>
</evidence>
<dbReference type="AlphaFoldDB" id="A0A439CVN1"/>
<feature type="compositionally biased region" description="Basic residues" evidence="1">
    <location>
        <begin position="411"/>
        <end position="420"/>
    </location>
</feature>
<dbReference type="PANTHER" id="PTHR31252">
    <property type="entry name" value="DUF4419 DOMAIN-CONTAINING PROTEIN"/>
    <property type="match status" value="1"/>
</dbReference>